<gene>
    <name evidence="1" type="ORF">M404DRAFT_29772</name>
</gene>
<proteinExistence type="predicted"/>
<evidence type="ECO:0000313" key="1">
    <source>
        <dbReference type="EMBL" id="KIO00153.1"/>
    </source>
</evidence>
<protein>
    <submittedName>
        <fullName evidence="1">Uncharacterized protein</fullName>
    </submittedName>
</protein>
<dbReference type="AlphaFoldDB" id="A0A0C3ITB5"/>
<dbReference type="InParanoid" id="A0A0C3ITB5"/>
<dbReference type="Proteomes" id="UP000054217">
    <property type="component" value="Unassembled WGS sequence"/>
</dbReference>
<accession>A0A0C3ITB5</accession>
<sequence>MIRSDSDHGGGYPEIVEFFRPYQAERVSLRNSGPIDILFWETRHPATLSRMSGLTKRACDGLCRHCSVIPGIYYKKLIDEGTPSNNTLTLLHAIATDGSTLWENAPCSNDTCTIDFTHRGKRTAYLRILDRQQGGDRELKTPTSSTY</sequence>
<dbReference type="HOGENOM" id="CLU_1768863_0_0_1"/>
<evidence type="ECO:0000313" key="2">
    <source>
        <dbReference type="Proteomes" id="UP000054217"/>
    </source>
</evidence>
<organism evidence="1 2">
    <name type="scientific">Pisolithus tinctorius Marx 270</name>
    <dbReference type="NCBI Taxonomy" id="870435"/>
    <lineage>
        <taxon>Eukaryota</taxon>
        <taxon>Fungi</taxon>
        <taxon>Dikarya</taxon>
        <taxon>Basidiomycota</taxon>
        <taxon>Agaricomycotina</taxon>
        <taxon>Agaricomycetes</taxon>
        <taxon>Agaricomycetidae</taxon>
        <taxon>Boletales</taxon>
        <taxon>Sclerodermatineae</taxon>
        <taxon>Pisolithaceae</taxon>
        <taxon>Pisolithus</taxon>
    </lineage>
</organism>
<reference evidence="2" key="2">
    <citation type="submission" date="2015-01" db="EMBL/GenBank/DDBJ databases">
        <title>Evolutionary Origins and Diversification of the Mycorrhizal Mutualists.</title>
        <authorList>
            <consortium name="DOE Joint Genome Institute"/>
            <consortium name="Mycorrhizal Genomics Consortium"/>
            <person name="Kohler A."/>
            <person name="Kuo A."/>
            <person name="Nagy L.G."/>
            <person name="Floudas D."/>
            <person name="Copeland A."/>
            <person name="Barry K.W."/>
            <person name="Cichocki N."/>
            <person name="Veneault-Fourrey C."/>
            <person name="LaButti K."/>
            <person name="Lindquist E.A."/>
            <person name="Lipzen A."/>
            <person name="Lundell T."/>
            <person name="Morin E."/>
            <person name="Murat C."/>
            <person name="Riley R."/>
            <person name="Ohm R."/>
            <person name="Sun H."/>
            <person name="Tunlid A."/>
            <person name="Henrissat B."/>
            <person name="Grigoriev I.V."/>
            <person name="Hibbett D.S."/>
            <person name="Martin F."/>
        </authorList>
    </citation>
    <scope>NUCLEOTIDE SEQUENCE [LARGE SCALE GENOMIC DNA]</scope>
    <source>
        <strain evidence="2">Marx 270</strain>
    </source>
</reference>
<reference evidence="1 2" key="1">
    <citation type="submission" date="2014-04" db="EMBL/GenBank/DDBJ databases">
        <authorList>
            <consortium name="DOE Joint Genome Institute"/>
            <person name="Kuo A."/>
            <person name="Kohler A."/>
            <person name="Costa M.D."/>
            <person name="Nagy L.G."/>
            <person name="Floudas D."/>
            <person name="Copeland A."/>
            <person name="Barry K.W."/>
            <person name="Cichocki N."/>
            <person name="Veneault-Fourrey C."/>
            <person name="LaButti K."/>
            <person name="Lindquist E.A."/>
            <person name="Lipzen A."/>
            <person name="Lundell T."/>
            <person name="Morin E."/>
            <person name="Murat C."/>
            <person name="Sun H."/>
            <person name="Tunlid A."/>
            <person name="Henrissat B."/>
            <person name="Grigoriev I.V."/>
            <person name="Hibbett D.S."/>
            <person name="Martin F."/>
            <person name="Nordberg H.P."/>
            <person name="Cantor M.N."/>
            <person name="Hua S.X."/>
        </authorList>
    </citation>
    <scope>NUCLEOTIDE SEQUENCE [LARGE SCALE GENOMIC DNA]</scope>
    <source>
        <strain evidence="1 2">Marx 270</strain>
    </source>
</reference>
<keyword evidence="2" id="KW-1185">Reference proteome</keyword>
<dbReference type="EMBL" id="KN831998">
    <property type="protein sequence ID" value="KIO00153.1"/>
    <property type="molecule type" value="Genomic_DNA"/>
</dbReference>
<name>A0A0C3ITB5_PISTI</name>